<protein>
    <submittedName>
        <fullName evidence="2">Polyketide biosynthesis protein</fullName>
    </submittedName>
</protein>
<dbReference type="EMBL" id="CP019124">
    <property type="protein sequence ID" value="APX88589.1"/>
    <property type="molecule type" value="Genomic_DNA"/>
</dbReference>
<proteinExistence type="predicted"/>
<dbReference type="GO" id="GO:0016491">
    <property type="term" value="F:oxidoreductase activity"/>
    <property type="evidence" value="ECO:0007669"/>
    <property type="project" value="InterPro"/>
</dbReference>
<dbReference type="CDD" id="cd03024">
    <property type="entry name" value="DsbA_FrnE"/>
    <property type="match status" value="1"/>
</dbReference>
<dbReference type="Pfam" id="PF01323">
    <property type="entry name" value="DSBA"/>
    <property type="match status" value="1"/>
</dbReference>
<organism evidence="2 3">
    <name type="scientific">Brevirhabdus pacifica</name>
    <dbReference type="NCBI Taxonomy" id="1267768"/>
    <lineage>
        <taxon>Bacteria</taxon>
        <taxon>Pseudomonadati</taxon>
        <taxon>Pseudomonadota</taxon>
        <taxon>Alphaproteobacteria</taxon>
        <taxon>Rhodobacterales</taxon>
        <taxon>Paracoccaceae</taxon>
        <taxon>Brevirhabdus</taxon>
    </lineage>
</organism>
<dbReference type="Proteomes" id="UP000187266">
    <property type="component" value="Chromosome"/>
</dbReference>
<accession>A0A2M9DGK4</accession>
<feature type="region of interest" description="Disordered" evidence="1">
    <location>
        <begin position="215"/>
        <end position="237"/>
    </location>
</feature>
<evidence type="ECO:0000313" key="2">
    <source>
        <dbReference type="EMBL" id="APX88589.1"/>
    </source>
</evidence>
<dbReference type="SUPFAM" id="SSF52833">
    <property type="entry name" value="Thioredoxin-like"/>
    <property type="match status" value="1"/>
</dbReference>
<evidence type="ECO:0000256" key="1">
    <source>
        <dbReference type="SAM" id="MobiDB-lite"/>
    </source>
</evidence>
<dbReference type="RefSeq" id="WP_076978614.1">
    <property type="nucleotide sequence ID" value="NZ_CP019124.1"/>
</dbReference>
<dbReference type="AlphaFoldDB" id="A0A1U7DFA9"/>
<sequence>MIKLDIISDPVCPWCYIGKANLDRALAAAPDHPFAIEWHPFQLNPEMPPQGMDRREYLETKFGGRDAAVQVYGRIEEAARAAGLEINFAAIKTTPNTINAHRLIHWAGIEGRQTAIVSALFKAYFVEGRDIGATDVLLDIAEHCGMDRAMVQTLLEGDADLAETRARDAHTRERGVTGVPTFVVANQHVLPGAQPPDLWARVIEDITQQLAEANAAGTDDGSANGTNGGAAPEGTGA</sequence>
<gene>
    <name evidence="2" type="ORF">BV394_01645</name>
</gene>
<evidence type="ECO:0000313" key="3">
    <source>
        <dbReference type="Proteomes" id="UP000187266"/>
    </source>
</evidence>
<dbReference type="Gene3D" id="3.40.30.10">
    <property type="entry name" value="Glutaredoxin"/>
    <property type="match status" value="1"/>
</dbReference>
<accession>A0A1U7DFA9</accession>
<dbReference type="OrthoDB" id="9799122at2"/>
<dbReference type="PANTHER" id="PTHR13887">
    <property type="entry name" value="GLUTATHIONE S-TRANSFERASE KAPPA"/>
    <property type="match status" value="1"/>
</dbReference>
<reference evidence="2 3" key="1">
    <citation type="submission" date="2017-01" db="EMBL/GenBank/DDBJ databases">
        <title>Genomic analysis of Xuhuaishuia manganoxidans DY6-4.</title>
        <authorList>
            <person name="Wang X."/>
        </authorList>
    </citation>
    <scope>NUCLEOTIDE SEQUENCE [LARGE SCALE GENOMIC DNA]</scope>
    <source>
        <strain evidence="2 3">DY6-4</strain>
    </source>
</reference>
<dbReference type="InterPro" id="IPR001853">
    <property type="entry name" value="DSBA-like_thioredoxin_dom"/>
</dbReference>
<dbReference type="InterPro" id="IPR036249">
    <property type="entry name" value="Thioredoxin-like_sf"/>
</dbReference>
<keyword evidence="3" id="KW-1185">Reference proteome</keyword>
<dbReference type="PANTHER" id="PTHR13887:SF41">
    <property type="entry name" value="THIOREDOXIN SUPERFAMILY PROTEIN"/>
    <property type="match status" value="1"/>
</dbReference>
<dbReference type="STRING" id="1267768.BV394_01645"/>
<name>A0A1U7DFA9_9RHOB</name>